<proteinExistence type="predicted"/>
<accession>A0A5B7SYD1</accession>
<dbReference type="Proteomes" id="UP000310017">
    <property type="component" value="Chromosome"/>
</dbReference>
<name>A0A5B7SYD1_9FLAO</name>
<protein>
    <recommendedName>
        <fullName evidence="3">STAS/SEC14 domain-containing protein</fullName>
    </recommendedName>
</protein>
<evidence type="ECO:0008006" key="3">
    <source>
        <dbReference type="Google" id="ProtNLM"/>
    </source>
</evidence>
<gene>
    <name evidence="1" type="ORF">FGM00_18935</name>
</gene>
<dbReference type="OrthoDB" id="1144611at2"/>
<keyword evidence="2" id="KW-1185">Reference proteome</keyword>
<organism evidence="1 2">
    <name type="scientific">Aggregatimonas sangjinii</name>
    <dbReference type="NCBI Taxonomy" id="2583587"/>
    <lineage>
        <taxon>Bacteria</taxon>
        <taxon>Pseudomonadati</taxon>
        <taxon>Bacteroidota</taxon>
        <taxon>Flavobacteriia</taxon>
        <taxon>Flavobacteriales</taxon>
        <taxon>Flavobacteriaceae</taxon>
        <taxon>Aggregatimonas</taxon>
    </lineage>
</organism>
<dbReference type="AlphaFoldDB" id="A0A5B7SYD1"/>
<reference evidence="1 2" key="1">
    <citation type="submission" date="2019-05" db="EMBL/GenBank/DDBJ databases">
        <title>Genome sequencing of F202Z8.</title>
        <authorList>
            <person name="Kwon Y.M."/>
        </authorList>
    </citation>
    <scope>NUCLEOTIDE SEQUENCE [LARGE SCALE GENOMIC DNA]</scope>
    <source>
        <strain evidence="1 2">F202Z8</strain>
    </source>
</reference>
<dbReference type="EMBL" id="CP040710">
    <property type="protein sequence ID" value="QCX02088.1"/>
    <property type="molecule type" value="Genomic_DNA"/>
</dbReference>
<sequence>MGKVKDSIFYQDAIHEINYPFGDYYLFDGFVIAEVHEDVIFTWKNHGKKVTEDLTHLYDSDGRNVVFITNRVNTYSVKPADWIYFFKQSYTLKGYAVVSYSNSRYPSALLEKLFMKTKFRSFKTLQSAIEWARGISDGRMAS</sequence>
<dbReference type="RefSeq" id="WP_138854424.1">
    <property type="nucleotide sequence ID" value="NZ_CP040710.1"/>
</dbReference>
<dbReference type="KEGG" id="asag:FGM00_18935"/>
<evidence type="ECO:0000313" key="1">
    <source>
        <dbReference type="EMBL" id="QCX02088.1"/>
    </source>
</evidence>
<evidence type="ECO:0000313" key="2">
    <source>
        <dbReference type="Proteomes" id="UP000310017"/>
    </source>
</evidence>